<gene>
    <name evidence="1" type="ORF">SAMN05216404_106229</name>
</gene>
<protein>
    <submittedName>
        <fullName evidence="1">Uncharacterized protein</fullName>
    </submittedName>
</protein>
<dbReference type="EMBL" id="FOCT01000006">
    <property type="protein sequence ID" value="SEN73523.1"/>
    <property type="molecule type" value="Genomic_DNA"/>
</dbReference>
<reference evidence="1 2" key="1">
    <citation type="submission" date="2016-10" db="EMBL/GenBank/DDBJ databases">
        <authorList>
            <person name="de Groot N.N."/>
        </authorList>
    </citation>
    <scope>NUCLEOTIDE SEQUENCE [LARGE SCALE GENOMIC DNA]</scope>
    <source>
        <strain evidence="1 2">Nl18</strain>
    </source>
</reference>
<name>A0A1H8IY35_9PROT</name>
<accession>A0A1H8IY35</accession>
<dbReference type="AlphaFoldDB" id="A0A1H8IY35"/>
<organism evidence="1 2">
    <name type="scientific">Nitrosospira multiformis</name>
    <dbReference type="NCBI Taxonomy" id="1231"/>
    <lineage>
        <taxon>Bacteria</taxon>
        <taxon>Pseudomonadati</taxon>
        <taxon>Pseudomonadota</taxon>
        <taxon>Betaproteobacteria</taxon>
        <taxon>Nitrosomonadales</taxon>
        <taxon>Nitrosomonadaceae</taxon>
        <taxon>Nitrosospira</taxon>
    </lineage>
</organism>
<evidence type="ECO:0000313" key="2">
    <source>
        <dbReference type="Proteomes" id="UP000183898"/>
    </source>
</evidence>
<proteinExistence type="predicted"/>
<dbReference type="Proteomes" id="UP000183898">
    <property type="component" value="Unassembled WGS sequence"/>
</dbReference>
<sequence length="112" mass="12499">MTLFYSSSKNDRLSAKTKSASVKTEFIFKINSLCRIPLVGLNTHADPLVYLGTVANTAEFSKIRDQRLCTLFTMFEINSEVLFRALRNLTILPTVLSAYKLNGSTTRLGGVF</sequence>
<evidence type="ECO:0000313" key="1">
    <source>
        <dbReference type="EMBL" id="SEN73523.1"/>
    </source>
</evidence>